<proteinExistence type="predicted"/>
<keyword evidence="1" id="KW-0812">Transmembrane</keyword>
<gene>
    <name evidence="3" type="ORF">BYL167_LOCUS8226</name>
    <name evidence="2" type="ORF">CJN711_LOCUS13053</name>
</gene>
<dbReference type="EMBL" id="CAJNOV010005718">
    <property type="protein sequence ID" value="CAF1222046.1"/>
    <property type="molecule type" value="Genomic_DNA"/>
</dbReference>
<reference evidence="2" key="1">
    <citation type="submission" date="2021-02" db="EMBL/GenBank/DDBJ databases">
        <authorList>
            <person name="Nowell W R."/>
        </authorList>
    </citation>
    <scope>NUCLEOTIDE SEQUENCE</scope>
</reference>
<accession>A0A814XXX5</accession>
<protein>
    <submittedName>
        <fullName evidence="2">Uncharacterized protein</fullName>
    </submittedName>
</protein>
<dbReference type="EMBL" id="CAJOBH010002229">
    <property type="protein sequence ID" value="CAF3896202.1"/>
    <property type="molecule type" value="Genomic_DNA"/>
</dbReference>
<evidence type="ECO:0000256" key="1">
    <source>
        <dbReference type="SAM" id="Phobius"/>
    </source>
</evidence>
<name>A0A814XXX5_9BILA</name>
<feature type="transmembrane region" description="Helical" evidence="1">
    <location>
        <begin position="766"/>
        <end position="790"/>
    </location>
</feature>
<keyword evidence="1" id="KW-0472">Membrane</keyword>
<comment type="caution">
    <text evidence="2">The sequence shown here is derived from an EMBL/GenBank/DDBJ whole genome shotgun (WGS) entry which is preliminary data.</text>
</comment>
<evidence type="ECO:0000313" key="2">
    <source>
        <dbReference type="EMBL" id="CAF1222046.1"/>
    </source>
</evidence>
<sequence>MPNLTSYSAPPIHLNRELPKTYCDLIRHEIDYNDFLRKRIANIQSSLSRTNKKPLIKTANNHQRRAYFDHNQRLFYVYKRNLQLCQKILQISTKNGKQQGGVDCHNENYKKRTKISHFRLRQKHWKDTVENENKQFIRSLIYHRNKYQPIHDRRIAHQAYQQHLKLLKAMSHYPKYNITNPFYKNLLDYDYLPQHFYYNYSKAYHIDSTVSLRVRCQTLPFSYKLNRKQKPKTIQTHFDKSTRHVEEVQTNRYVENILQQTINKAIYIYNQPLPSVSNCYFATSQSFKKPPNQYQSLFRSSSCRELLEPWCNKKQHREPLRTNSINDNMINEKQRILDSYNNIQEPKQMKLINIFLCLHLARTSHFQGGTITYKIMNTNGSTVSIMITQTYIYRWPLIYCDNADILSQSSPNMSAFPEYNYKLNCISNCTTDGGYVPVPIRPYCIDYSAPMSISTTQRTDIVNITIGAYFTVAFQSSAWRTLSLPTGSPTSKGWSISCTIDLRIRSDTSKLNTPPVANIISPIAIPVGVQQSLIIQTIDSDNDVVRCRFADTPTECADVCPPSSLPNNTILISSNCTLLITGAKVHDWYAVAIQIEDFASANSTTPLSSVPVQILVNVYASPNCTITPRLYGSTNQTGTCQSLQVGQLYATMLYAENYCSNYSVTIEDIATLSFPIVIKSNLIRNTSTLYSVGLTWTPTANEIGSQILCAVAIDSQNVQSNQYCVAFAVSQNGSAACPEDVLETTASSITSTTTIRTTTDSPQSTFLWLLFLTIGFAVLLSLLCCLLCSFPNGLGSLYRKHRGEVSPEQPPNTDRTDRLPIVYMLPRRSNHDLDNISRSASSLESSRSATDSDVHLDLFSTTSRDRMNRRENNDRWAYSPPRYYQIEITRAKYSAKDNSVRFQKDLVQISSSFDEN</sequence>
<organism evidence="2 4">
    <name type="scientific">Rotaria magnacalcarata</name>
    <dbReference type="NCBI Taxonomy" id="392030"/>
    <lineage>
        <taxon>Eukaryota</taxon>
        <taxon>Metazoa</taxon>
        <taxon>Spiralia</taxon>
        <taxon>Gnathifera</taxon>
        <taxon>Rotifera</taxon>
        <taxon>Eurotatoria</taxon>
        <taxon>Bdelloidea</taxon>
        <taxon>Philodinida</taxon>
        <taxon>Philodinidae</taxon>
        <taxon>Rotaria</taxon>
    </lineage>
</organism>
<evidence type="ECO:0000313" key="4">
    <source>
        <dbReference type="Proteomes" id="UP000663855"/>
    </source>
</evidence>
<evidence type="ECO:0000313" key="3">
    <source>
        <dbReference type="EMBL" id="CAF3896202.1"/>
    </source>
</evidence>
<dbReference type="Proteomes" id="UP000663855">
    <property type="component" value="Unassembled WGS sequence"/>
</dbReference>
<keyword evidence="1" id="KW-1133">Transmembrane helix</keyword>
<dbReference type="Proteomes" id="UP000681967">
    <property type="component" value="Unassembled WGS sequence"/>
</dbReference>
<dbReference type="AlphaFoldDB" id="A0A814XXX5"/>